<proteinExistence type="predicted"/>
<name>X6LLP9_RETFI</name>
<dbReference type="InterPro" id="IPR029033">
    <property type="entry name" value="His_PPase_superfam"/>
</dbReference>
<reference evidence="1 2" key="1">
    <citation type="journal article" date="2013" name="Curr. Biol.">
        <title>The Genome of the Foraminiferan Reticulomyxa filosa.</title>
        <authorList>
            <person name="Glockner G."/>
            <person name="Hulsmann N."/>
            <person name="Schleicher M."/>
            <person name="Noegel A.A."/>
            <person name="Eichinger L."/>
            <person name="Gallinger C."/>
            <person name="Pawlowski J."/>
            <person name="Sierra R."/>
            <person name="Euteneuer U."/>
            <person name="Pillet L."/>
            <person name="Moustafa A."/>
            <person name="Platzer M."/>
            <person name="Groth M."/>
            <person name="Szafranski K."/>
            <person name="Schliwa M."/>
        </authorList>
    </citation>
    <scope>NUCLEOTIDE SEQUENCE [LARGE SCALE GENOMIC DNA]</scope>
</reference>
<dbReference type="InterPro" id="IPR052765">
    <property type="entry name" value="PGM-Related"/>
</dbReference>
<comment type="caution">
    <text evidence="1">The sequence shown here is derived from an EMBL/GenBank/DDBJ whole genome shotgun (WGS) entry which is preliminary data.</text>
</comment>
<dbReference type="Pfam" id="PF00300">
    <property type="entry name" value="His_Phos_1"/>
    <property type="match status" value="1"/>
</dbReference>
<accession>X6LLP9</accession>
<dbReference type="OrthoDB" id="426128at2759"/>
<dbReference type="AlphaFoldDB" id="X6LLP9"/>
<sequence>MLQHRHITVCMKHQTIRKEFHSIIVRRAITNLWPQINQSIYGWFTDNENLIKLHSKVCNFWSEKDKHYAPGSGVFDRVSNFLHSLYRNFSDGPFGNKPDIKWNVVIVSHGLFMRLFLHRYFRWTVDEFEQVNNFGNCDICILRKKHTGPSMGSYRLETPLPKLSQSSSPVNNTLLSKSRSSDNNLQSFGYNRLGDIRKQDYEVSEITLIPLLNRFLHYLNFTQLKN</sequence>
<keyword evidence="2" id="KW-1185">Reference proteome</keyword>
<dbReference type="PANTHER" id="PTHR46192">
    <property type="entry name" value="BROAD-RANGE ACID PHOSPHATASE DET1"/>
    <property type="match status" value="1"/>
</dbReference>
<dbReference type="InterPro" id="IPR013078">
    <property type="entry name" value="His_Pase_superF_clade-1"/>
</dbReference>
<evidence type="ECO:0000313" key="1">
    <source>
        <dbReference type="EMBL" id="ETO02544.1"/>
    </source>
</evidence>
<evidence type="ECO:0008006" key="3">
    <source>
        <dbReference type="Google" id="ProtNLM"/>
    </source>
</evidence>
<gene>
    <name evidence="1" type="ORF">RFI_34884</name>
</gene>
<protein>
    <recommendedName>
        <fullName evidence="3">Phosphoglycerate mutase family protein</fullName>
    </recommendedName>
</protein>
<dbReference type="EMBL" id="ASPP01035524">
    <property type="protein sequence ID" value="ETO02544.1"/>
    <property type="molecule type" value="Genomic_DNA"/>
</dbReference>
<dbReference type="SUPFAM" id="SSF53254">
    <property type="entry name" value="Phosphoglycerate mutase-like"/>
    <property type="match status" value="1"/>
</dbReference>
<dbReference type="Proteomes" id="UP000023152">
    <property type="component" value="Unassembled WGS sequence"/>
</dbReference>
<organism evidence="1 2">
    <name type="scientific">Reticulomyxa filosa</name>
    <dbReference type="NCBI Taxonomy" id="46433"/>
    <lineage>
        <taxon>Eukaryota</taxon>
        <taxon>Sar</taxon>
        <taxon>Rhizaria</taxon>
        <taxon>Retaria</taxon>
        <taxon>Foraminifera</taxon>
        <taxon>Monothalamids</taxon>
        <taxon>Reticulomyxidae</taxon>
        <taxon>Reticulomyxa</taxon>
    </lineage>
</organism>
<dbReference type="Gene3D" id="3.40.50.1240">
    <property type="entry name" value="Phosphoglycerate mutase-like"/>
    <property type="match status" value="1"/>
</dbReference>
<evidence type="ECO:0000313" key="2">
    <source>
        <dbReference type="Proteomes" id="UP000023152"/>
    </source>
</evidence>